<name>D2EGS8_PARA4</name>
<accession>D2EGS8</accession>
<dbReference type="EMBL" id="GG730079">
    <property type="protein sequence ID" value="EEZ92438.1"/>
    <property type="molecule type" value="Genomic_DNA"/>
</dbReference>
<evidence type="ECO:0000313" key="2">
    <source>
        <dbReference type="Proteomes" id="UP000009375"/>
    </source>
</evidence>
<dbReference type="Proteomes" id="UP000009375">
    <property type="component" value="Unassembled WGS sequence"/>
</dbReference>
<dbReference type="AlphaFoldDB" id="D2EGS8"/>
<protein>
    <submittedName>
        <fullName evidence="1">Uncharacterized protein</fullName>
    </submittedName>
</protein>
<organism evidence="1 2">
    <name type="scientific">Candidatus Parvarchaeum acidiphilum ARMAN-4</name>
    <dbReference type="NCBI Taxonomy" id="662760"/>
    <lineage>
        <taxon>Archaea</taxon>
        <taxon>Candidatus Parvarchaeota</taxon>
        <taxon>Candidatus Parvarchaeum</taxon>
    </lineage>
</organism>
<evidence type="ECO:0000313" key="1">
    <source>
        <dbReference type="EMBL" id="EEZ92438.1"/>
    </source>
</evidence>
<gene>
    <name evidence="1" type="ORF">BJBARM4_0979</name>
</gene>
<sequence>MFSERFNLSVGYNDPSTMDHFTYGEKFVLINTTLTGNVCEERETYSGSFTSPAYLLFG</sequence>
<reference evidence="1 2" key="1">
    <citation type="journal article" date="2010" name="Proc. Natl. Acad. Sci. U.S.A.">
        <title>Enigmatic, ultrasmall, uncultivated Archaea.</title>
        <authorList>
            <person name="Baker B.J."/>
            <person name="Comolli L.R."/>
            <person name="Dick G.J."/>
            <person name="Hauser L.J."/>
            <person name="Hyatt D."/>
            <person name="Dill B.D."/>
            <person name="Land M.L."/>
            <person name="Verberkmoes N.C."/>
            <person name="Hettich R.L."/>
            <person name="Banfield J.F."/>
        </authorList>
    </citation>
    <scope>NUCLEOTIDE SEQUENCE [LARGE SCALE GENOMIC DNA]</scope>
</reference>
<proteinExistence type="predicted"/>